<dbReference type="Gene3D" id="1.10.287.70">
    <property type="match status" value="1"/>
</dbReference>
<keyword evidence="5" id="KW-0175">Coiled coil</keyword>
<comment type="subcellular location">
    <subcellularLocation>
        <location evidence="1">Membrane</location>
        <topology evidence="1">Multi-pass membrane protein</topology>
    </subcellularLocation>
</comment>
<dbReference type="PANTHER" id="PTHR10877">
    <property type="entry name" value="POLYCYSTIN FAMILY MEMBER"/>
    <property type="match status" value="1"/>
</dbReference>
<keyword evidence="9" id="KW-1185">Reference proteome</keyword>
<dbReference type="Gene3D" id="2.60.40.10">
    <property type="entry name" value="Immunoglobulins"/>
    <property type="match status" value="2"/>
</dbReference>
<keyword evidence="3 6" id="KW-1133">Transmembrane helix</keyword>
<feature type="transmembrane region" description="Helical" evidence="6">
    <location>
        <begin position="1182"/>
        <end position="1205"/>
    </location>
</feature>
<comment type="caution">
    <text evidence="8">The sequence shown here is derived from an EMBL/GenBank/DDBJ whole genome shotgun (WGS) entry which is preliminary data.</text>
</comment>
<evidence type="ECO:0000256" key="1">
    <source>
        <dbReference type="ARBA" id="ARBA00004141"/>
    </source>
</evidence>
<evidence type="ECO:0000256" key="6">
    <source>
        <dbReference type="SAM" id="Phobius"/>
    </source>
</evidence>
<evidence type="ECO:0000256" key="4">
    <source>
        <dbReference type="ARBA" id="ARBA00023136"/>
    </source>
</evidence>
<evidence type="ECO:0000256" key="3">
    <source>
        <dbReference type="ARBA" id="ARBA00022989"/>
    </source>
</evidence>
<proteinExistence type="predicted"/>
<feature type="domain" description="Polycystin cation channel PKD1/PKD2" evidence="7">
    <location>
        <begin position="1148"/>
        <end position="1280"/>
    </location>
</feature>
<feature type="non-terminal residue" evidence="8">
    <location>
        <position position="1"/>
    </location>
</feature>
<dbReference type="PANTHER" id="PTHR10877:SF183">
    <property type="entry name" value="AT14535P-RELATED"/>
    <property type="match status" value="1"/>
</dbReference>
<feature type="transmembrane region" description="Helical" evidence="6">
    <location>
        <begin position="1141"/>
        <end position="1162"/>
    </location>
</feature>
<dbReference type="InterPro" id="IPR013122">
    <property type="entry name" value="PKD1_2_channel"/>
</dbReference>
<evidence type="ECO:0000259" key="7">
    <source>
        <dbReference type="Pfam" id="PF08016"/>
    </source>
</evidence>
<evidence type="ECO:0000313" key="9">
    <source>
        <dbReference type="Proteomes" id="UP001190700"/>
    </source>
</evidence>
<protein>
    <recommendedName>
        <fullName evidence="7">Polycystin cation channel PKD1/PKD2 domain-containing protein</fullName>
    </recommendedName>
</protein>
<keyword evidence="2 6" id="KW-0812">Transmembrane</keyword>
<dbReference type="EMBL" id="LGRX02024489">
    <property type="protein sequence ID" value="KAK3253970.1"/>
    <property type="molecule type" value="Genomic_DNA"/>
</dbReference>
<evidence type="ECO:0000256" key="2">
    <source>
        <dbReference type="ARBA" id="ARBA00022692"/>
    </source>
</evidence>
<dbReference type="InterPro" id="IPR013783">
    <property type="entry name" value="Ig-like_fold"/>
</dbReference>
<feature type="transmembrane region" description="Helical" evidence="6">
    <location>
        <begin position="1251"/>
        <end position="1278"/>
    </location>
</feature>
<sequence length="1327" mass="142929">FMLADTGDPNTTCITTENAGLVGGILTAQAQSISGSSTLSLTIDTADQCDARTSTCTIAFCGFRVGAWTLAGTLAADGFPVSTITGNVVIYLLGEAYIEVDLKAVYVDAGAYAIDARESYVPVTVHGLDALSTDQPTEESFILRYTASDRKGNAARVVTRQVAVVDPCGWPASACPGNGSTVICETCVDSSASASGYSCLCISGDEGVDEDWEGEAATPSLDKVSPSLTLDTGEGTPVTLSGVRVIVHCLYVNAPWIEPGYSASDNVDGDVTAQVTKYGTHALWDTSVATPADDPFIIEYDVTDTAGNRAGVERRRVYVIDPCEAEGEVVCSFVTGECSVNQICVNSTQAVDATSSSPPELALVGPELITVNEGDYYGPCGLSYPAGAVCDHGATATDSLDGDLADHITACETETETNLFKVRGLSGCPLDTRTPGLYNITFAAANSAGLRAAAVRQLLVMINCVSYEHRCSSLLECSVNGLCQSDLGGGGESAQPAENSAPNLTVVEAGATPQYVDVKRFYEWALCGYNVTSTVEFPCDPGVEAYDAEDGNLTSRVLACPSGCSNPAECEVHRLAVKGLASCIDTSAEVGTQSAIEFEVCDDSAPSLCSRAYRYVTITTPCEVTGEVWCGGTDGECSPVSCEERQALLDLTLRRRRRRLHADASDPQGLQSLVTGLQDGYATLGESLSQLALTVGGGGGSASVWESQVMDTWAAALKSETTHQDNLLSSIEQAIENQDAILEAVELQNEALAATETAMAEAEAQQSALWVAASDLEDAAMQMVEVEEITSLAALSVDSSYKMARYLGANRLVGGMLLVAHRNSDVDVMEPQCTDRFERLRAPCMKSASGEKPEGARIYGMDMVFFERSELYDPDAVQDGELYYDTAPGSRQVRRSDQPYFPYPFVERPESGMTQGSYPVWIEAGLIANRALQLALLMDEGYYLDSACTGLTATAVTYQATLDLFTVQQMHFEWAKSGTIIAHYTAAYVRVPQLSSWHLVNILTMVWMVVMGTMLLLRVAQWSKETHAYFRFHGRLDRSVLATASAGRVYLWAFQALGAVLWKAFRDFADGLEVPMEYDILDDLYKPANFLMPSKQDDDTAIGTVSGDAGTPRWALPNDETGMKRYLSMLSDVQSLEQKRIGYWGFQAAVTLFLVIATLQTFSFHSRLNFVSEALWACSGELASFFVVLFIIQVQFAMAGHILYGEQYQEFSNAGTAIVNMFTFVASGDWALINVVFFPERKGLDYSAGEYIILYTFIMSNCFITLFTLVNMLMAILGDAQAKLKDDMKGLSKDLGGLYKSGSGGVHEAPSCFTEVISLINTRYPRK</sequence>
<reference evidence="8 9" key="1">
    <citation type="journal article" date="2015" name="Genome Biol. Evol.">
        <title>Comparative Genomics of a Bacterivorous Green Alga Reveals Evolutionary Causalities and Consequences of Phago-Mixotrophic Mode of Nutrition.</title>
        <authorList>
            <person name="Burns J.A."/>
            <person name="Paasch A."/>
            <person name="Narechania A."/>
            <person name="Kim E."/>
        </authorList>
    </citation>
    <scope>NUCLEOTIDE SEQUENCE [LARGE SCALE GENOMIC DNA]</scope>
    <source>
        <strain evidence="8 9">PLY_AMNH</strain>
    </source>
</reference>
<feature type="coiled-coil region" evidence="5">
    <location>
        <begin position="728"/>
        <end position="765"/>
    </location>
</feature>
<feature type="non-terminal residue" evidence="8">
    <location>
        <position position="1327"/>
    </location>
</feature>
<dbReference type="InterPro" id="IPR051223">
    <property type="entry name" value="Polycystin"/>
</dbReference>
<evidence type="ECO:0000313" key="8">
    <source>
        <dbReference type="EMBL" id="KAK3253970.1"/>
    </source>
</evidence>
<organism evidence="8 9">
    <name type="scientific">Cymbomonas tetramitiformis</name>
    <dbReference type="NCBI Taxonomy" id="36881"/>
    <lineage>
        <taxon>Eukaryota</taxon>
        <taxon>Viridiplantae</taxon>
        <taxon>Chlorophyta</taxon>
        <taxon>Pyramimonadophyceae</taxon>
        <taxon>Pyramimonadales</taxon>
        <taxon>Pyramimonadaceae</taxon>
        <taxon>Cymbomonas</taxon>
    </lineage>
</organism>
<name>A0AAE0CH01_9CHLO</name>
<dbReference type="Pfam" id="PF08016">
    <property type="entry name" value="PKD_channel"/>
    <property type="match status" value="1"/>
</dbReference>
<feature type="transmembrane region" description="Helical" evidence="6">
    <location>
        <begin position="1217"/>
        <end position="1239"/>
    </location>
</feature>
<dbReference type="GO" id="GO:0016020">
    <property type="term" value="C:membrane"/>
    <property type="evidence" value="ECO:0007669"/>
    <property type="project" value="UniProtKB-SubCell"/>
</dbReference>
<gene>
    <name evidence="8" type="ORF">CYMTET_36800</name>
</gene>
<dbReference type="Proteomes" id="UP001190700">
    <property type="component" value="Unassembled WGS sequence"/>
</dbReference>
<feature type="transmembrane region" description="Helical" evidence="6">
    <location>
        <begin position="997"/>
        <end position="1017"/>
    </location>
</feature>
<evidence type="ECO:0000256" key="5">
    <source>
        <dbReference type="SAM" id="Coils"/>
    </source>
</evidence>
<accession>A0AAE0CH01</accession>
<keyword evidence="4 6" id="KW-0472">Membrane</keyword>